<dbReference type="RefSeq" id="WP_377567124.1">
    <property type="nucleotide sequence ID" value="NZ_JBHTMP010000004.1"/>
</dbReference>
<comment type="caution">
    <text evidence="4">The sequence shown here is derived from an EMBL/GenBank/DDBJ whole genome shotgun (WGS) entry which is preliminary data.</text>
</comment>
<organism evidence="4 5">
    <name type="scientific">Micromonospora sonneratiae</name>
    <dbReference type="NCBI Taxonomy" id="1184706"/>
    <lineage>
        <taxon>Bacteria</taxon>
        <taxon>Bacillati</taxon>
        <taxon>Actinomycetota</taxon>
        <taxon>Actinomycetes</taxon>
        <taxon>Micromonosporales</taxon>
        <taxon>Micromonosporaceae</taxon>
        <taxon>Micromonospora</taxon>
    </lineage>
</organism>
<evidence type="ECO:0000256" key="2">
    <source>
        <dbReference type="SAM" id="Phobius"/>
    </source>
</evidence>
<feature type="transmembrane region" description="Helical" evidence="2">
    <location>
        <begin position="26"/>
        <end position="47"/>
    </location>
</feature>
<gene>
    <name evidence="4" type="ORF">ACFQ4H_04165</name>
</gene>
<dbReference type="Pfam" id="PF05729">
    <property type="entry name" value="NACHT"/>
    <property type="match status" value="1"/>
</dbReference>
<dbReference type="Proteomes" id="UP001597260">
    <property type="component" value="Unassembled WGS sequence"/>
</dbReference>
<name>A0ABW3Y9K5_9ACTN</name>
<accession>A0ABW3Y9K5</accession>
<keyword evidence="2" id="KW-0812">Transmembrane</keyword>
<dbReference type="InterPro" id="IPR027417">
    <property type="entry name" value="P-loop_NTPase"/>
</dbReference>
<dbReference type="Gene3D" id="3.40.50.300">
    <property type="entry name" value="P-loop containing nucleotide triphosphate hydrolases"/>
    <property type="match status" value="1"/>
</dbReference>
<dbReference type="EMBL" id="JBHTMP010000004">
    <property type="protein sequence ID" value="MFD1320282.1"/>
    <property type="molecule type" value="Genomic_DNA"/>
</dbReference>
<protein>
    <submittedName>
        <fullName evidence="4">NACHT domain-containing protein</fullName>
    </submittedName>
</protein>
<proteinExistence type="predicted"/>
<sequence length="598" mass="63956">MSGAGTTSSAAPPPVDADVLSDADSIASIVGTSLALLLALLGGIAAWRRRKASRTEAADSVRGLLNRQLGGVLTHAYRFLDGSVSPLAAIYVPQRVTGRTDSGSGPPLAAEELLRSDRHVLLVGMAGSGKTSFISHALREQARRWSRPGSRSGNGTARPRVRGGQPAEAGLAISATTLVGRSLPEAIVETYRDELPPWLPHRAPQRQARWLVLIDGLDQIIDANARSRVIGQLREWAGRTDHPYRLLLTTRPLAEQETTALRAYFAEHLLLPFDESDRSAFAGQWFAARVPDATRAVGDRDRFCADLNRARLGQLAYNPLLVTLAALVWERAPDRAPDRAVLLDRFVAHLFDGGGTAVNEVSSALRHRGRTGAMVATWLHEQLGELFETAADGWLRTGQAVPSVISWADTRAPVAPSSLLPDWSSRIASLLVGTGLFVPRGVDVEPVARSVVEYLAAGPLARSWPEGQWLALLADPATRGMAGLVLARANVEIGPFLTELAGGDGNRVVAAGQLLSVGVPAPPEVRDGVLAALLRQWYEGTGPVAAECLSVLATLAANDSVRQAVYDIATDPRWPRQVRGAATTFIAVPTLRQRPADD</sequence>
<evidence type="ECO:0000313" key="5">
    <source>
        <dbReference type="Proteomes" id="UP001597260"/>
    </source>
</evidence>
<dbReference type="InterPro" id="IPR007111">
    <property type="entry name" value="NACHT_NTPase"/>
</dbReference>
<evidence type="ECO:0000256" key="1">
    <source>
        <dbReference type="SAM" id="MobiDB-lite"/>
    </source>
</evidence>
<feature type="domain" description="NACHT" evidence="3">
    <location>
        <begin position="118"/>
        <end position="288"/>
    </location>
</feature>
<dbReference type="SUPFAM" id="SSF52540">
    <property type="entry name" value="P-loop containing nucleoside triphosphate hydrolases"/>
    <property type="match status" value="1"/>
</dbReference>
<keyword evidence="2" id="KW-0472">Membrane</keyword>
<reference evidence="5" key="1">
    <citation type="journal article" date="2019" name="Int. J. Syst. Evol. Microbiol.">
        <title>The Global Catalogue of Microorganisms (GCM) 10K type strain sequencing project: providing services to taxonomists for standard genome sequencing and annotation.</title>
        <authorList>
            <consortium name="The Broad Institute Genomics Platform"/>
            <consortium name="The Broad Institute Genome Sequencing Center for Infectious Disease"/>
            <person name="Wu L."/>
            <person name="Ma J."/>
        </authorList>
    </citation>
    <scope>NUCLEOTIDE SEQUENCE [LARGE SCALE GENOMIC DNA]</scope>
    <source>
        <strain evidence="5">JCM 31037</strain>
    </source>
</reference>
<keyword evidence="5" id="KW-1185">Reference proteome</keyword>
<feature type="region of interest" description="Disordered" evidence="1">
    <location>
        <begin position="142"/>
        <end position="166"/>
    </location>
</feature>
<keyword evidence="2" id="KW-1133">Transmembrane helix</keyword>
<evidence type="ECO:0000259" key="3">
    <source>
        <dbReference type="Pfam" id="PF05729"/>
    </source>
</evidence>
<evidence type="ECO:0000313" key="4">
    <source>
        <dbReference type="EMBL" id="MFD1320282.1"/>
    </source>
</evidence>